<evidence type="ECO:0000313" key="1">
    <source>
        <dbReference type="EMBL" id="CAB4849146.1"/>
    </source>
</evidence>
<gene>
    <name evidence="1" type="ORF">UFOPK3268_00724</name>
</gene>
<proteinExistence type="predicted"/>
<accession>A0A6J7BTX6</accession>
<protein>
    <submittedName>
        <fullName evidence="1">Unannotated protein</fullName>
    </submittedName>
</protein>
<sequence length="85" mass="9821">MLKNWIEDLPAQFHFLVTWEQRRIAEEHIEDEPLVRLRARFGEGISVGEVHVDVAYLHRCAGHLRSESHGDPFVGLNPHDKCVLP</sequence>
<reference evidence="1" key="1">
    <citation type="submission" date="2020-05" db="EMBL/GenBank/DDBJ databases">
        <authorList>
            <person name="Chiriac C."/>
            <person name="Salcher M."/>
            <person name="Ghai R."/>
            <person name="Kavagutti S V."/>
        </authorList>
    </citation>
    <scope>NUCLEOTIDE SEQUENCE</scope>
</reference>
<organism evidence="1">
    <name type="scientific">freshwater metagenome</name>
    <dbReference type="NCBI Taxonomy" id="449393"/>
    <lineage>
        <taxon>unclassified sequences</taxon>
        <taxon>metagenomes</taxon>
        <taxon>ecological metagenomes</taxon>
    </lineage>
</organism>
<name>A0A6J7BTX6_9ZZZZ</name>
<dbReference type="AlphaFoldDB" id="A0A6J7BTX6"/>
<dbReference type="EMBL" id="CAFBIZ010000075">
    <property type="protein sequence ID" value="CAB4849146.1"/>
    <property type="molecule type" value="Genomic_DNA"/>
</dbReference>